<organism evidence="6 7">
    <name type="scientific">Alcaligenes xylosoxydans xylosoxydans</name>
    <name type="common">Achromobacter xylosoxidans</name>
    <dbReference type="NCBI Taxonomy" id="85698"/>
    <lineage>
        <taxon>Bacteria</taxon>
        <taxon>Pseudomonadati</taxon>
        <taxon>Pseudomonadota</taxon>
        <taxon>Betaproteobacteria</taxon>
        <taxon>Burkholderiales</taxon>
        <taxon>Alcaligenaceae</taxon>
        <taxon>Achromobacter</taxon>
    </lineage>
</organism>
<comment type="caution">
    <text evidence="6">The sequence shown here is derived from an EMBL/GenBank/DDBJ whole genome shotgun (WGS) entry which is preliminary data.</text>
</comment>
<accession>A0A9W5AD45</accession>
<dbReference type="Pfam" id="PF00126">
    <property type="entry name" value="HTH_1"/>
    <property type="match status" value="1"/>
</dbReference>
<dbReference type="GO" id="GO:0000976">
    <property type="term" value="F:transcription cis-regulatory region binding"/>
    <property type="evidence" value="ECO:0007669"/>
    <property type="project" value="TreeGrafter"/>
</dbReference>
<dbReference type="Gene3D" id="1.10.10.10">
    <property type="entry name" value="Winged helix-like DNA-binding domain superfamily/Winged helix DNA-binding domain"/>
    <property type="match status" value="1"/>
</dbReference>
<evidence type="ECO:0000259" key="5">
    <source>
        <dbReference type="PROSITE" id="PS50931"/>
    </source>
</evidence>
<evidence type="ECO:0000313" key="6">
    <source>
        <dbReference type="EMBL" id="MCZ8401880.1"/>
    </source>
</evidence>
<dbReference type="EMBL" id="JAPZVI010000006">
    <property type="protein sequence ID" value="MCZ8401880.1"/>
    <property type="molecule type" value="Genomic_DNA"/>
</dbReference>
<dbReference type="PANTHER" id="PTHR30126">
    <property type="entry name" value="HTH-TYPE TRANSCRIPTIONAL REGULATOR"/>
    <property type="match status" value="1"/>
</dbReference>
<dbReference type="Pfam" id="PF03466">
    <property type="entry name" value="LysR_substrate"/>
    <property type="match status" value="1"/>
</dbReference>
<evidence type="ECO:0000256" key="3">
    <source>
        <dbReference type="ARBA" id="ARBA00023125"/>
    </source>
</evidence>
<dbReference type="GO" id="GO:0003700">
    <property type="term" value="F:DNA-binding transcription factor activity"/>
    <property type="evidence" value="ECO:0007669"/>
    <property type="project" value="InterPro"/>
</dbReference>
<evidence type="ECO:0000256" key="2">
    <source>
        <dbReference type="ARBA" id="ARBA00023015"/>
    </source>
</evidence>
<keyword evidence="3" id="KW-0238">DNA-binding</keyword>
<dbReference type="InterPro" id="IPR036390">
    <property type="entry name" value="WH_DNA-bd_sf"/>
</dbReference>
<evidence type="ECO:0000256" key="4">
    <source>
        <dbReference type="ARBA" id="ARBA00023163"/>
    </source>
</evidence>
<reference evidence="6" key="1">
    <citation type="submission" date="2022-12" db="EMBL/GenBank/DDBJ databases">
        <authorList>
            <person name="Voronina O.L."/>
            <person name="Kunda M.S."/>
            <person name="Ryzhova N."/>
            <person name="Aksenova E.I."/>
        </authorList>
    </citation>
    <scope>NUCLEOTIDE SEQUENCE</scope>
    <source>
        <strain evidence="6">SCCH136:Ach223948</strain>
    </source>
</reference>
<dbReference type="Gene3D" id="3.40.190.10">
    <property type="entry name" value="Periplasmic binding protein-like II"/>
    <property type="match status" value="2"/>
</dbReference>
<dbReference type="PANTHER" id="PTHR30126:SF2">
    <property type="entry name" value="HTH-TYPE TRANSCRIPTIONAL REGULATOR YJIE"/>
    <property type="match status" value="1"/>
</dbReference>
<dbReference type="Proteomes" id="UP001141992">
    <property type="component" value="Unassembled WGS sequence"/>
</dbReference>
<comment type="similarity">
    <text evidence="1">Belongs to the LysR transcriptional regulatory family.</text>
</comment>
<name>A0A9W5AD45_ALCXX</name>
<dbReference type="InterPro" id="IPR005119">
    <property type="entry name" value="LysR_subst-bd"/>
</dbReference>
<feature type="domain" description="HTH lysR-type" evidence="5">
    <location>
        <begin position="2"/>
        <end position="59"/>
    </location>
</feature>
<evidence type="ECO:0000313" key="7">
    <source>
        <dbReference type="Proteomes" id="UP001141992"/>
    </source>
</evidence>
<dbReference type="PROSITE" id="PS50931">
    <property type="entry name" value="HTH_LYSR"/>
    <property type="match status" value="1"/>
</dbReference>
<protein>
    <submittedName>
        <fullName evidence="6">LysR family transcriptional regulator</fullName>
    </submittedName>
</protein>
<gene>
    <name evidence="6" type="ORF">O9570_10525</name>
</gene>
<dbReference type="AlphaFoldDB" id="A0A9W5AD45"/>
<dbReference type="InterPro" id="IPR000847">
    <property type="entry name" value="LysR_HTH_N"/>
</dbReference>
<proteinExistence type="inferred from homology"/>
<dbReference type="SUPFAM" id="SSF53850">
    <property type="entry name" value="Periplasmic binding protein-like II"/>
    <property type="match status" value="1"/>
</dbReference>
<keyword evidence="2" id="KW-0805">Transcription regulation</keyword>
<dbReference type="RefSeq" id="WP_053498201.1">
    <property type="nucleotide sequence ID" value="NZ_CP123947.1"/>
</dbReference>
<dbReference type="SUPFAM" id="SSF46785">
    <property type="entry name" value="Winged helix' DNA-binding domain"/>
    <property type="match status" value="1"/>
</dbReference>
<evidence type="ECO:0000256" key="1">
    <source>
        <dbReference type="ARBA" id="ARBA00009437"/>
    </source>
</evidence>
<keyword evidence="4" id="KW-0804">Transcription</keyword>
<dbReference type="InterPro" id="IPR036388">
    <property type="entry name" value="WH-like_DNA-bd_sf"/>
</dbReference>
<sequence length="319" mass="34683">MIDLVALKDFLVLCQLRSFSRASERCHVSVSGLSRRIQGLEQWLGVPLFDRRKAALEPTDAGLRLQAVATEVVYALEGLRKSVRTDARDRQQRIRFCAPHIMSAVFFPDWIPRLHSDFRDAKFSVESDNLPECLALLDEGAADYAVALFDAGGAVARRVGLSAEGGGLRWLELGGERLVPVSAPNAAGRPLYDLARAGGQAISFLGYADECHLGWSLRPLLDGLDLDLQQSHNASLTDGLRLMALSGLGVAWLPLSLVRGDLDARKLVRAGGAAFEVPLRLRLLRGDAILAEQAERLWQHLQALARPAADAPLAELVAG</sequence>